<dbReference type="AlphaFoldDB" id="A0A6J4QZ04"/>
<proteinExistence type="predicted"/>
<evidence type="ECO:0000313" key="2">
    <source>
        <dbReference type="EMBL" id="CAA9456493.1"/>
    </source>
</evidence>
<gene>
    <name evidence="2" type="ORF">AVDCRST_MAG28-2439</name>
</gene>
<feature type="region of interest" description="Disordered" evidence="1">
    <location>
        <begin position="77"/>
        <end position="126"/>
    </location>
</feature>
<name>A0A6J4QZ04_9ACTN</name>
<reference evidence="2" key="1">
    <citation type="submission" date="2020-02" db="EMBL/GenBank/DDBJ databases">
        <authorList>
            <person name="Meier V. D."/>
        </authorList>
    </citation>
    <scope>NUCLEOTIDE SEQUENCE</scope>
    <source>
        <strain evidence="2">AVDCRST_MAG28</strain>
    </source>
</reference>
<dbReference type="EMBL" id="CADCVE010000055">
    <property type="protein sequence ID" value="CAA9456493.1"/>
    <property type="molecule type" value="Genomic_DNA"/>
</dbReference>
<feature type="compositionally biased region" description="Basic and acidic residues" evidence="1">
    <location>
        <begin position="79"/>
        <end position="106"/>
    </location>
</feature>
<sequence>MTRVIVRVEGHYEVVEAPFSRSYKWHPASVTVICDCGEELTLTGASNASTCKCGADHSALIKDIQEREAQLGDAVTHPWHHEGDKPAEQHLRDEAAYPEGSPRRYNDVTSGLMGDDEVRWQKARGR</sequence>
<organism evidence="2">
    <name type="scientific">uncultured Rubrobacteraceae bacterium</name>
    <dbReference type="NCBI Taxonomy" id="349277"/>
    <lineage>
        <taxon>Bacteria</taxon>
        <taxon>Bacillati</taxon>
        <taxon>Actinomycetota</taxon>
        <taxon>Rubrobacteria</taxon>
        <taxon>Rubrobacterales</taxon>
        <taxon>Rubrobacteraceae</taxon>
        <taxon>environmental samples</taxon>
    </lineage>
</organism>
<evidence type="ECO:0000256" key="1">
    <source>
        <dbReference type="SAM" id="MobiDB-lite"/>
    </source>
</evidence>
<protein>
    <submittedName>
        <fullName evidence="2">Uncharacterized protein</fullName>
    </submittedName>
</protein>
<accession>A0A6J4QZ04</accession>